<dbReference type="AlphaFoldDB" id="A0A0U4BLS4"/>
<keyword evidence="3" id="KW-0479">Metal-binding</keyword>
<evidence type="ECO:0000256" key="5">
    <source>
        <dbReference type="ARBA" id="ARBA00022833"/>
    </source>
</evidence>
<evidence type="ECO:0000259" key="6">
    <source>
        <dbReference type="SMART" id="SM00849"/>
    </source>
</evidence>
<dbReference type="Proteomes" id="UP000067689">
    <property type="component" value="Chromosome"/>
</dbReference>
<gene>
    <name evidence="7" type="ORF">AERYTH_15765</name>
</gene>
<dbReference type="KEGG" id="aer:AERYTH_15765"/>
<protein>
    <recommendedName>
        <fullName evidence="6">Metallo-beta-lactamase domain-containing protein</fullName>
    </recommendedName>
</protein>
<dbReference type="EMBL" id="CP011502">
    <property type="protein sequence ID" value="ALX06049.1"/>
    <property type="molecule type" value="Genomic_DNA"/>
</dbReference>
<name>A0A0U4BLS4_9ACTN</name>
<dbReference type="Pfam" id="PF00753">
    <property type="entry name" value="Lactamase_B"/>
    <property type="match status" value="1"/>
</dbReference>
<keyword evidence="8" id="KW-1185">Reference proteome</keyword>
<dbReference type="InterPro" id="IPR051013">
    <property type="entry name" value="MBL_superfamily_lactonases"/>
</dbReference>
<feature type="domain" description="Metallo-beta-lactamase" evidence="6">
    <location>
        <begin position="20"/>
        <end position="233"/>
    </location>
</feature>
<evidence type="ECO:0000256" key="2">
    <source>
        <dbReference type="ARBA" id="ARBA00007749"/>
    </source>
</evidence>
<evidence type="ECO:0000256" key="1">
    <source>
        <dbReference type="ARBA" id="ARBA00001947"/>
    </source>
</evidence>
<dbReference type="PANTHER" id="PTHR42978">
    <property type="entry name" value="QUORUM-QUENCHING LACTONASE YTNP-RELATED-RELATED"/>
    <property type="match status" value="1"/>
</dbReference>
<evidence type="ECO:0000256" key="4">
    <source>
        <dbReference type="ARBA" id="ARBA00022801"/>
    </source>
</evidence>
<dbReference type="STRING" id="2041.AERYTH_15765"/>
<dbReference type="Gene3D" id="3.60.15.10">
    <property type="entry name" value="Ribonuclease Z/Hydroxyacylglutathione hydrolase-like"/>
    <property type="match status" value="1"/>
</dbReference>
<proteinExistence type="inferred from homology"/>
<reference evidence="7 8" key="1">
    <citation type="journal article" date="1991" name="Int. J. Syst. Bacteriol.">
        <title>Description of the erythromycin-producing bacterium Arthrobacter sp. strain NRRL B-3381 as Aeromicrobium erythreum gen. nov., sp. nov.</title>
        <authorList>
            <person name="Miller E.S."/>
            <person name="Woese C.R."/>
            <person name="Brenner S."/>
        </authorList>
    </citation>
    <scope>NUCLEOTIDE SEQUENCE [LARGE SCALE GENOMIC DNA]</scope>
    <source>
        <strain evidence="7 8">AR18</strain>
    </source>
</reference>
<dbReference type="SMART" id="SM00849">
    <property type="entry name" value="Lactamase_B"/>
    <property type="match status" value="1"/>
</dbReference>
<evidence type="ECO:0000256" key="3">
    <source>
        <dbReference type="ARBA" id="ARBA00022723"/>
    </source>
</evidence>
<keyword evidence="5" id="KW-0862">Zinc</keyword>
<comment type="similarity">
    <text evidence="2">Belongs to the metallo-beta-lactamase superfamily.</text>
</comment>
<evidence type="ECO:0000313" key="8">
    <source>
        <dbReference type="Proteomes" id="UP000067689"/>
    </source>
</evidence>
<organism evidence="7 8">
    <name type="scientific">Aeromicrobium erythreum</name>
    <dbReference type="NCBI Taxonomy" id="2041"/>
    <lineage>
        <taxon>Bacteria</taxon>
        <taxon>Bacillati</taxon>
        <taxon>Actinomycetota</taxon>
        <taxon>Actinomycetes</taxon>
        <taxon>Propionibacteriales</taxon>
        <taxon>Nocardioidaceae</taxon>
        <taxon>Aeromicrobium</taxon>
    </lineage>
</organism>
<accession>A0A0U4BLS4</accession>
<dbReference type="PATRIC" id="fig|2041.4.peg.3295"/>
<sequence length="265" mass="28813">MRVEHLRAAVMNPLTLPGLPAHVFLLHTDDGLVLVDTGFGTADVTDPARRFGPIRHLLRPDGDPDRTVLHQLRARGLDASDVAHVVLTHLDLDHAGGLSDFPDAAVHTTADEHAAAVTDPDLLDRTRYRPQQLEHGPRFVLHAGRGDEWRYGLTGHEVLPGVVLVPMPGHSRGHAAVAVETPDGVVVHAGDAVFDASHVSDHSPHGQRLAPVRALRAFEQTVGRDRARIRANHRELRRLASLPDVLVVPAHDRRITDELVDGAAT</sequence>
<comment type="cofactor">
    <cofactor evidence="1">
        <name>Zn(2+)</name>
        <dbReference type="ChEBI" id="CHEBI:29105"/>
    </cofactor>
</comment>
<dbReference type="PANTHER" id="PTHR42978:SF7">
    <property type="entry name" value="METALLO-HYDROLASE RV2300C-RELATED"/>
    <property type="match status" value="1"/>
</dbReference>
<dbReference type="InterPro" id="IPR036866">
    <property type="entry name" value="RibonucZ/Hydroxyglut_hydro"/>
</dbReference>
<keyword evidence="4" id="KW-0378">Hydrolase</keyword>
<dbReference type="GO" id="GO:0046872">
    <property type="term" value="F:metal ion binding"/>
    <property type="evidence" value="ECO:0007669"/>
    <property type="project" value="UniProtKB-KW"/>
</dbReference>
<dbReference type="InterPro" id="IPR001279">
    <property type="entry name" value="Metallo-B-lactamas"/>
</dbReference>
<dbReference type="OrthoDB" id="3196337at2"/>
<evidence type="ECO:0000313" key="7">
    <source>
        <dbReference type="EMBL" id="ALX06049.1"/>
    </source>
</evidence>
<dbReference type="SUPFAM" id="SSF56281">
    <property type="entry name" value="Metallo-hydrolase/oxidoreductase"/>
    <property type="match status" value="1"/>
</dbReference>
<dbReference type="GO" id="GO:0016787">
    <property type="term" value="F:hydrolase activity"/>
    <property type="evidence" value="ECO:0007669"/>
    <property type="project" value="UniProtKB-KW"/>
</dbReference>